<dbReference type="InterPro" id="IPR021067">
    <property type="entry name" value="Glycosyltransferase"/>
</dbReference>
<sequence>MGPRVHDGKNWVDITVDANSDGKPPAPSEDGDGKIFVVIPSFRDGKRCADTLESLFDNAADPDNIIVGIIEQNAPEDQFCLEVYCARKGIAKHYKRQTIRKDVTKLIAEPERLQCPRFNQIRQLAFHNRSAKGPLYARAMTRKILGNEEFCMQVDSHSSFRKDWDKLAKEDWKTTNNEFAVISHVPAKQGEQVEHEDGGAQQMEVPRQCLTKFQDNGVPNYLAPGDGKAADLTTPLLGNTWSAGFSFAKCHLEESAPYDPFAPYIMGGEQFPRYARMWTRGYDVYTPTRSLVFHSYQPNPDGHGMNEWYRQRRERIRSRSLLRIKTSLGLKDGDTSDTAKANMGIYGVGKRRTLDQFNDYVGINLAAGTGNSLNLQCANLKFVPYNADISPTDNLYDNPNDLDTQPEFPMRTNLQYYEQVDQAIAPPLELDFSEQEALAGLGKQGMTPTTEKYPFPPASTMLTLWFMGLALWCVFFMNSGGKKSRRMKGGGVKNV</sequence>
<feature type="compositionally biased region" description="Basic and acidic residues" evidence="1">
    <location>
        <begin position="1"/>
        <end position="10"/>
    </location>
</feature>
<evidence type="ECO:0000256" key="2">
    <source>
        <dbReference type="SAM" id="Phobius"/>
    </source>
</evidence>
<keyword evidence="2" id="KW-0472">Membrane</keyword>
<evidence type="ECO:0000256" key="1">
    <source>
        <dbReference type="SAM" id="MobiDB-lite"/>
    </source>
</evidence>
<comment type="caution">
    <text evidence="3">The sequence shown here is derived from an EMBL/GenBank/DDBJ whole genome shotgun (WGS) entry which is preliminary data.</text>
</comment>
<dbReference type="Pfam" id="PF11397">
    <property type="entry name" value="GlcNAc"/>
    <property type="match status" value="1"/>
</dbReference>
<keyword evidence="4" id="KW-1185">Reference proteome</keyword>
<dbReference type="PANTHER" id="PTHR34496">
    <property type="entry name" value="GLCNAC TRANSFERASE-RELATED"/>
    <property type="match status" value="1"/>
</dbReference>
<dbReference type="EMBL" id="CAICTM010000535">
    <property type="protein sequence ID" value="CAB9512431.1"/>
    <property type="molecule type" value="Genomic_DNA"/>
</dbReference>
<organism evidence="3 4">
    <name type="scientific">Seminavis robusta</name>
    <dbReference type="NCBI Taxonomy" id="568900"/>
    <lineage>
        <taxon>Eukaryota</taxon>
        <taxon>Sar</taxon>
        <taxon>Stramenopiles</taxon>
        <taxon>Ochrophyta</taxon>
        <taxon>Bacillariophyta</taxon>
        <taxon>Bacillariophyceae</taxon>
        <taxon>Bacillariophycidae</taxon>
        <taxon>Naviculales</taxon>
        <taxon>Naviculaceae</taxon>
        <taxon>Seminavis</taxon>
    </lineage>
</organism>
<dbReference type="AlphaFoldDB" id="A0A9N8E4J1"/>
<feature type="region of interest" description="Disordered" evidence="1">
    <location>
        <begin position="1"/>
        <end position="31"/>
    </location>
</feature>
<gene>
    <name evidence="3" type="ORF">SEMRO_536_G162140.1</name>
</gene>
<proteinExistence type="predicted"/>
<feature type="transmembrane region" description="Helical" evidence="2">
    <location>
        <begin position="458"/>
        <end position="478"/>
    </location>
</feature>
<evidence type="ECO:0000313" key="3">
    <source>
        <dbReference type="EMBL" id="CAB9512431.1"/>
    </source>
</evidence>
<name>A0A9N8E4J1_9STRA</name>
<dbReference type="Proteomes" id="UP001153069">
    <property type="component" value="Unassembled WGS sequence"/>
</dbReference>
<dbReference type="OrthoDB" id="76265at2759"/>
<protein>
    <submittedName>
        <fullName evidence="3">Glycosyltransferase (GlcNAc)</fullName>
    </submittedName>
</protein>
<accession>A0A9N8E4J1</accession>
<dbReference type="PANTHER" id="PTHR34496:SF6">
    <property type="entry name" value="GLYCOSYLTRANSFERASE 2-LIKE DOMAIN-CONTAINING PROTEIN"/>
    <property type="match status" value="1"/>
</dbReference>
<evidence type="ECO:0000313" key="4">
    <source>
        <dbReference type="Proteomes" id="UP001153069"/>
    </source>
</evidence>
<reference evidence="3" key="1">
    <citation type="submission" date="2020-06" db="EMBL/GenBank/DDBJ databases">
        <authorList>
            <consortium name="Plant Systems Biology data submission"/>
        </authorList>
    </citation>
    <scope>NUCLEOTIDE SEQUENCE</scope>
    <source>
        <strain evidence="3">D6</strain>
    </source>
</reference>
<keyword evidence="2" id="KW-1133">Transmembrane helix</keyword>
<keyword evidence="2" id="KW-0812">Transmembrane</keyword>